<reference evidence="1 2" key="1">
    <citation type="journal article" date="2023" name="Science">
        <title>Complex scaffold remodeling in plant triterpene biosynthesis.</title>
        <authorList>
            <person name="De La Pena R."/>
            <person name="Hodgson H."/>
            <person name="Liu J.C."/>
            <person name="Stephenson M.J."/>
            <person name="Martin A.C."/>
            <person name="Owen C."/>
            <person name="Harkess A."/>
            <person name="Leebens-Mack J."/>
            <person name="Jimenez L.E."/>
            <person name="Osbourn A."/>
            <person name="Sattely E.S."/>
        </authorList>
    </citation>
    <scope>NUCLEOTIDE SEQUENCE [LARGE SCALE GENOMIC DNA]</scope>
    <source>
        <strain evidence="2">cv. JPN11</strain>
        <tissue evidence="1">Leaf</tissue>
    </source>
</reference>
<proteinExistence type="predicted"/>
<dbReference type="EMBL" id="CM051398">
    <property type="protein sequence ID" value="KAJ4717993.1"/>
    <property type="molecule type" value="Genomic_DNA"/>
</dbReference>
<keyword evidence="2" id="KW-1185">Reference proteome</keyword>
<comment type="caution">
    <text evidence="1">The sequence shown here is derived from an EMBL/GenBank/DDBJ whole genome shotgun (WGS) entry which is preliminary data.</text>
</comment>
<name>A0ACC1Y318_MELAZ</name>
<sequence>MAGNNPRSVLLTLFIFAMVLSPMLPSEAARFPANAGLGGVMLLRRPAVPPPAPCPACVCCAPAPPGRCCPCGRCAAP</sequence>
<protein>
    <submittedName>
        <fullName evidence="1">Cell division cycle protein-like protein</fullName>
    </submittedName>
</protein>
<evidence type="ECO:0000313" key="2">
    <source>
        <dbReference type="Proteomes" id="UP001164539"/>
    </source>
</evidence>
<gene>
    <name evidence="1" type="ORF">OWV82_009733</name>
</gene>
<dbReference type="Proteomes" id="UP001164539">
    <property type="component" value="Chromosome 5"/>
</dbReference>
<accession>A0ACC1Y318</accession>
<organism evidence="1 2">
    <name type="scientific">Melia azedarach</name>
    <name type="common">Chinaberry tree</name>
    <dbReference type="NCBI Taxonomy" id="155640"/>
    <lineage>
        <taxon>Eukaryota</taxon>
        <taxon>Viridiplantae</taxon>
        <taxon>Streptophyta</taxon>
        <taxon>Embryophyta</taxon>
        <taxon>Tracheophyta</taxon>
        <taxon>Spermatophyta</taxon>
        <taxon>Magnoliopsida</taxon>
        <taxon>eudicotyledons</taxon>
        <taxon>Gunneridae</taxon>
        <taxon>Pentapetalae</taxon>
        <taxon>rosids</taxon>
        <taxon>malvids</taxon>
        <taxon>Sapindales</taxon>
        <taxon>Meliaceae</taxon>
        <taxon>Melia</taxon>
    </lineage>
</organism>
<evidence type="ECO:0000313" key="1">
    <source>
        <dbReference type="EMBL" id="KAJ4717993.1"/>
    </source>
</evidence>